<evidence type="ECO:0000313" key="24">
    <source>
        <dbReference type="EMBL" id="EAQ82543.1"/>
    </source>
</evidence>
<dbReference type="Pfam" id="PF05524">
    <property type="entry name" value="PEP-utilisers_N"/>
    <property type="match status" value="1"/>
</dbReference>
<dbReference type="InterPro" id="IPR006318">
    <property type="entry name" value="PTS_EI-like"/>
</dbReference>
<comment type="caution">
    <text evidence="24">The sequence shown here is derived from an EMBL/GenBank/DDBJ whole genome shotgun (WGS) entry which is preliminary data.</text>
</comment>
<dbReference type="PIRSF" id="PIRSF000732">
    <property type="entry name" value="PTS_enzyme_I"/>
    <property type="match status" value="1"/>
</dbReference>
<keyword evidence="11 17" id="KW-0808">Transferase</keyword>
<evidence type="ECO:0000259" key="21">
    <source>
        <dbReference type="Pfam" id="PF00391"/>
    </source>
</evidence>
<dbReference type="SUPFAM" id="SSF47831">
    <property type="entry name" value="Enzyme I of the PEP:sugar phosphotransferase system HPr-binding (sub)domain"/>
    <property type="match status" value="1"/>
</dbReference>
<evidence type="ECO:0000256" key="2">
    <source>
        <dbReference type="ARBA" id="ARBA00001946"/>
    </source>
</evidence>
<dbReference type="PANTHER" id="PTHR46244">
    <property type="entry name" value="PHOSPHOENOLPYRUVATE-PROTEIN PHOSPHOTRANSFERASE"/>
    <property type="match status" value="1"/>
</dbReference>
<comment type="cofactor">
    <cofactor evidence="2 17 20">
        <name>Mg(2+)</name>
        <dbReference type="ChEBI" id="CHEBI:18420"/>
    </cofactor>
</comment>
<evidence type="ECO:0000259" key="22">
    <source>
        <dbReference type="Pfam" id="PF02896"/>
    </source>
</evidence>
<keyword evidence="15 17" id="KW-0460">Magnesium</keyword>
<keyword evidence="12 17" id="KW-0598">Phosphotransferase system</keyword>
<dbReference type="Pfam" id="PF00391">
    <property type="entry name" value="PEP-utilizers"/>
    <property type="match status" value="1"/>
</dbReference>
<dbReference type="Gene3D" id="1.10.274.10">
    <property type="entry name" value="PtsI, HPr-binding domain"/>
    <property type="match status" value="1"/>
</dbReference>
<feature type="binding site" evidence="19">
    <location>
        <position position="298"/>
    </location>
    <ligand>
        <name>phosphoenolpyruvate</name>
        <dbReference type="ChEBI" id="CHEBI:58702"/>
    </ligand>
</feature>
<name>A3ZLB0_9BACT</name>
<dbReference type="SUPFAM" id="SSF52009">
    <property type="entry name" value="Phosphohistidine domain"/>
    <property type="match status" value="1"/>
</dbReference>
<protein>
    <recommendedName>
        <fullName evidence="7 17">Phosphoenolpyruvate-protein phosphotransferase</fullName>
        <ecNumber evidence="6 17">2.7.3.9</ecNumber>
    </recommendedName>
    <alternativeName>
        <fullName evidence="16 17">Phosphotransferase system, enzyme I</fullName>
    </alternativeName>
</protein>
<dbReference type="SUPFAM" id="SSF51621">
    <property type="entry name" value="Phosphoenolpyruvate/pyruvate domain"/>
    <property type="match status" value="1"/>
</dbReference>
<evidence type="ECO:0000256" key="20">
    <source>
        <dbReference type="PIRSR" id="PIRSR000732-3"/>
    </source>
</evidence>
<evidence type="ECO:0000256" key="14">
    <source>
        <dbReference type="ARBA" id="ARBA00022777"/>
    </source>
</evidence>
<reference evidence="24 25" key="1">
    <citation type="submission" date="2006-02" db="EMBL/GenBank/DDBJ databases">
        <authorList>
            <person name="Amann R."/>
            <person name="Ferriera S."/>
            <person name="Johnson J."/>
            <person name="Kravitz S."/>
            <person name="Halpern A."/>
            <person name="Remington K."/>
            <person name="Beeson K."/>
            <person name="Tran B."/>
            <person name="Rogers Y.-H."/>
            <person name="Friedman R."/>
            <person name="Venter J.C."/>
        </authorList>
    </citation>
    <scope>NUCLEOTIDE SEQUENCE [LARGE SCALE GENOMIC DNA]</scope>
    <source>
        <strain evidence="24 25">DSM 3645</strain>
    </source>
</reference>
<keyword evidence="14 17" id="KW-0418">Kinase</keyword>
<feature type="binding site" evidence="19">
    <location>
        <position position="469"/>
    </location>
    <ligand>
        <name>phosphoenolpyruvate</name>
        <dbReference type="ChEBI" id="CHEBI:58702"/>
    </ligand>
</feature>
<evidence type="ECO:0000256" key="10">
    <source>
        <dbReference type="ARBA" id="ARBA00022597"/>
    </source>
</evidence>
<feature type="binding site" evidence="20">
    <location>
        <position position="459"/>
    </location>
    <ligand>
        <name>Mg(2+)</name>
        <dbReference type="ChEBI" id="CHEBI:18420"/>
    </ligand>
</feature>
<dbReference type="HOGENOM" id="CLU_007308_7_0_0"/>
<dbReference type="PRINTS" id="PR01736">
    <property type="entry name" value="PHPHTRNFRASE"/>
</dbReference>
<feature type="binding site" evidence="20">
    <location>
        <position position="435"/>
    </location>
    <ligand>
        <name>Mg(2+)</name>
        <dbReference type="ChEBI" id="CHEBI:18420"/>
    </ligand>
</feature>
<evidence type="ECO:0000256" key="12">
    <source>
        <dbReference type="ARBA" id="ARBA00022683"/>
    </source>
</evidence>
<dbReference type="GO" id="GO:0005737">
    <property type="term" value="C:cytoplasm"/>
    <property type="evidence" value="ECO:0007669"/>
    <property type="project" value="UniProtKB-SubCell"/>
</dbReference>
<dbReference type="InterPro" id="IPR008731">
    <property type="entry name" value="PTS_EIN"/>
</dbReference>
<evidence type="ECO:0000256" key="17">
    <source>
        <dbReference type="PIRNR" id="PIRNR000732"/>
    </source>
</evidence>
<evidence type="ECO:0000256" key="4">
    <source>
        <dbReference type="ARBA" id="ARBA00004496"/>
    </source>
</evidence>
<gene>
    <name evidence="24" type="ORF">DSM3645_09097</name>
</gene>
<dbReference type="InterPro" id="IPR050499">
    <property type="entry name" value="PEP-utilizing_PTS_enzyme"/>
</dbReference>
<dbReference type="GO" id="GO:0046872">
    <property type="term" value="F:metal ion binding"/>
    <property type="evidence" value="ECO:0007669"/>
    <property type="project" value="UniProtKB-KW"/>
</dbReference>
<dbReference type="eggNOG" id="COG1080">
    <property type="taxonomic scope" value="Bacteria"/>
</dbReference>
<dbReference type="PROSITE" id="PS00742">
    <property type="entry name" value="PEP_ENZYMES_2"/>
    <property type="match status" value="1"/>
</dbReference>
<dbReference type="InterPro" id="IPR015813">
    <property type="entry name" value="Pyrv/PenolPyrv_kinase-like_dom"/>
</dbReference>
<feature type="domain" description="PEP-utilising enzyme mobile" evidence="21">
    <location>
        <begin position="155"/>
        <end position="227"/>
    </location>
</feature>
<evidence type="ECO:0000256" key="7">
    <source>
        <dbReference type="ARBA" id="ARBA00016544"/>
    </source>
</evidence>
<dbReference type="InterPro" id="IPR036637">
    <property type="entry name" value="Phosphohistidine_dom_sf"/>
</dbReference>
<keyword evidence="9 17" id="KW-0963">Cytoplasm</keyword>
<evidence type="ECO:0000256" key="15">
    <source>
        <dbReference type="ARBA" id="ARBA00022842"/>
    </source>
</evidence>
<dbReference type="NCBIfam" id="TIGR01417">
    <property type="entry name" value="PTS_I_fam"/>
    <property type="match status" value="1"/>
</dbReference>
<feature type="domain" description="Phosphotransferase system enzyme I N-terminal" evidence="23">
    <location>
        <begin position="5"/>
        <end position="128"/>
    </location>
</feature>
<dbReference type="RefSeq" id="WP_002655413.1">
    <property type="nucleotide sequence ID" value="NZ_CH672377.1"/>
</dbReference>
<dbReference type="OrthoDB" id="9765468at2"/>
<dbReference type="InterPro" id="IPR036618">
    <property type="entry name" value="PtsI_HPr-bd_sf"/>
</dbReference>
<evidence type="ECO:0000256" key="11">
    <source>
        <dbReference type="ARBA" id="ARBA00022679"/>
    </source>
</evidence>
<dbReference type="EMBL" id="AANZ01000001">
    <property type="protein sequence ID" value="EAQ82543.1"/>
    <property type="molecule type" value="Genomic_DNA"/>
</dbReference>
<dbReference type="GO" id="GO:0008965">
    <property type="term" value="F:phosphoenolpyruvate-protein phosphotransferase activity"/>
    <property type="evidence" value="ECO:0007669"/>
    <property type="project" value="UniProtKB-EC"/>
</dbReference>
<evidence type="ECO:0000256" key="16">
    <source>
        <dbReference type="ARBA" id="ARBA00033235"/>
    </source>
</evidence>
<dbReference type="EC" id="2.7.3.9" evidence="6 17"/>
<evidence type="ECO:0000256" key="9">
    <source>
        <dbReference type="ARBA" id="ARBA00022490"/>
    </source>
</evidence>
<feature type="domain" description="PEP-utilising enzyme C-terminal" evidence="22">
    <location>
        <begin position="255"/>
        <end position="544"/>
    </location>
</feature>
<keyword evidence="13 17" id="KW-0479">Metal-binding</keyword>
<evidence type="ECO:0000256" key="3">
    <source>
        <dbReference type="ARBA" id="ARBA00002728"/>
    </source>
</evidence>
<comment type="similarity">
    <text evidence="5 17">Belongs to the PEP-utilizing enzyme family.</text>
</comment>
<dbReference type="STRING" id="314230.DSM3645_09097"/>
<evidence type="ECO:0000256" key="13">
    <source>
        <dbReference type="ARBA" id="ARBA00022723"/>
    </source>
</evidence>
<evidence type="ECO:0000256" key="1">
    <source>
        <dbReference type="ARBA" id="ARBA00000683"/>
    </source>
</evidence>
<dbReference type="PANTHER" id="PTHR46244:SF3">
    <property type="entry name" value="PHOSPHOENOLPYRUVATE-PROTEIN PHOSPHOTRANSFERASE"/>
    <property type="match status" value="1"/>
</dbReference>
<evidence type="ECO:0000256" key="5">
    <source>
        <dbReference type="ARBA" id="ARBA00007837"/>
    </source>
</evidence>
<dbReference type="GO" id="GO:0009401">
    <property type="term" value="P:phosphoenolpyruvate-dependent sugar phosphotransferase system"/>
    <property type="evidence" value="ECO:0007669"/>
    <property type="project" value="UniProtKB-KW"/>
</dbReference>
<dbReference type="Gene3D" id="3.20.20.60">
    <property type="entry name" value="Phosphoenolpyruvate-binding domains"/>
    <property type="match status" value="1"/>
</dbReference>
<feature type="binding site" evidence="19">
    <location>
        <position position="334"/>
    </location>
    <ligand>
        <name>phosphoenolpyruvate</name>
        <dbReference type="ChEBI" id="CHEBI:58702"/>
    </ligand>
</feature>
<organism evidence="24 25">
    <name type="scientific">Blastopirellula marina DSM 3645</name>
    <dbReference type="NCBI Taxonomy" id="314230"/>
    <lineage>
        <taxon>Bacteria</taxon>
        <taxon>Pseudomonadati</taxon>
        <taxon>Planctomycetota</taxon>
        <taxon>Planctomycetia</taxon>
        <taxon>Pirellulales</taxon>
        <taxon>Pirellulaceae</taxon>
        <taxon>Blastopirellula</taxon>
    </lineage>
</organism>
<dbReference type="Pfam" id="PF02896">
    <property type="entry name" value="PEP-utilizers_C"/>
    <property type="match status" value="1"/>
</dbReference>
<keyword evidence="10 17" id="KW-0762">Sugar transport</keyword>
<keyword evidence="8 17" id="KW-0813">Transport</keyword>
<dbReference type="Gene3D" id="3.50.30.10">
    <property type="entry name" value="Phosphohistidine domain"/>
    <property type="match status" value="1"/>
</dbReference>
<comment type="function">
    <text evidence="3 17">General (non sugar-specific) component of the phosphoenolpyruvate-dependent sugar phosphotransferase system (sugar PTS). This major carbohydrate active-transport system catalyzes the phosphorylation of incoming sugar substrates concomitantly with their translocation across the cell membrane. Enzyme I transfers the phosphoryl group from phosphoenolpyruvate (PEP) to the phosphoryl carrier protein (HPr).</text>
</comment>
<evidence type="ECO:0000256" key="6">
    <source>
        <dbReference type="ARBA" id="ARBA00012232"/>
    </source>
</evidence>
<feature type="binding site" evidence="19">
    <location>
        <begin position="458"/>
        <end position="459"/>
    </location>
    <ligand>
        <name>phosphoenolpyruvate</name>
        <dbReference type="ChEBI" id="CHEBI:58702"/>
    </ligand>
</feature>
<feature type="active site" description="Proton donor" evidence="18">
    <location>
        <position position="506"/>
    </location>
</feature>
<evidence type="ECO:0000256" key="18">
    <source>
        <dbReference type="PIRSR" id="PIRSR000732-1"/>
    </source>
</evidence>
<dbReference type="InterPro" id="IPR024692">
    <property type="entry name" value="PTS_EI"/>
</dbReference>
<evidence type="ECO:0000256" key="8">
    <source>
        <dbReference type="ARBA" id="ARBA00022448"/>
    </source>
</evidence>
<evidence type="ECO:0000313" key="25">
    <source>
        <dbReference type="Proteomes" id="UP000004358"/>
    </source>
</evidence>
<sequence>MRILQGIAVSPGVAIGEAVVIDDKGYRIPRRFIARGAVESEMQRLEGAFAAVGKQIEQSRDEIAGELGQQYGAIFSAHLQMLQDAKLRTEIDHLVKQRHYSAEYAITRALGKYSKFFENLPTAYLRERANDVHDIERRLMGELIGNRREALEEIKSPVVVLANNLTPSETANLNREMVLGFVTEVGGPGGHTAIVAEALEIPAVVGVGDFLNEVSGGDLVIVDGDQGRVIFQPDDETIARYEQEVEEHRSLAARLDLLRDLPSELLSGEQIHLYANIEFPHEVDACLQRGAEGIGLYRTEFLYLGQEQEPTEEDHYQVYAKVVQDMGGAPVVIRTLDLGADKIARAPNESRVAEANPFLGLRSIRLSLRNISLFRTQLRAVLRASMIGEIHVMFPLVSTLHELRQAKMLLTDIMEDLDEEGIPYDRNLKIGMMVEVPSSVIMLDHFAKEVDFISIGTNDLVQYTLAVDRSNKEVAALYNNCDPAVLRLIEMTVRLAKEADIKTTLCGQMGGNPIYAMLLIGLGLRSLSITPSAIPEIKKVCRSVSLAQCEEVARRVREMENAREIKRYLREEVRRAVPELMM</sequence>
<comment type="subcellular location">
    <subcellularLocation>
        <location evidence="4 17">Cytoplasm</location>
    </subcellularLocation>
</comment>
<keyword evidence="24" id="KW-0670">Pyruvate</keyword>
<dbReference type="InterPro" id="IPR040442">
    <property type="entry name" value="Pyrv_kinase-like_dom_sf"/>
</dbReference>
<dbReference type="InterPro" id="IPR008279">
    <property type="entry name" value="PEP-util_enz_mobile_dom"/>
</dbReference>
<feature type="active site" description="Tele-phosphohistidine intermediate" evidence="18">
    <location>
        <position position="191"/>
    </location>
</feature>
<evidence type="ECO:0000256" key="19">
    <source>
        <dbReference type="PIRSR" id="PIRSR000732-2"/>
    </source>
</evidence>
<proteinExistence type="inferred from homology"/>
<comment type="catalytic activity">
    <reaction evidence="1 17">
        <text>L-histidyl-[protein] + phosphoenolpyruvate = N(pros)-phospho-L-histidyl-[protein] + pyruvate</text>
        <dbReference type="Rhea" id="RHEA:23880"/>
        <dbReference type="Rhea" id="RHEA-COMP:9745"/>
        <dbReference type="Rhea" id="RHEA-COMP:9746"/>
        <dbReference type="ChEBI" id="CHEBI:15361"/>
        <dbReference type="ChEBI" id="CHEBI:29979"/>
        <dbReference type="ChEBI" id="CHEBI:58702"/>
        <dbReference type="ChEBI" id="CHEBI:64837"/>
        <dbReference type="EC" id="2.7.3.9"/>
    </reaction>
</comment>
<dbReference type="InterPro" id="IPR000121">
    <property type="entry name" value="PEP_util_C"/>
</dbReference>
<dbReference type="InterPro" id="IPR023151">
    <property type="entry name" value="PEP_util_CS"/>
</dbReference>
<dbReference type="GO" id="GO:0016301">
    <property type="term" value="F:kinase activity"/>
    <property type="evidence" value="ECO:0007669"/>
    <property type="project" value="UniProtKB-KW"/>
</dbReference>
<dbReference type="AlphaFoldDB" id="A3ZLB0"/>
<evidence type="ECO:0000259" key="23">
    <source>
        <dbReference type="Pfam" id="PF05524"/>
    </source>
</evidence>
<dbReference type="Proteomes" id="UP000004358">
    <property type="component" value="Unassembled WGS sequence"/>
</dbReference>
<accession>A3ZLB0</accession>